<gene>
    <name evidence="10" type="primary">ydhC</name>
    <name evidence="10" type="ORF">GMJLKIPL_3509</name>
</gene>
<feature type="transmembrane region" description="Helical" evidence="8">
    <location>
        <begin position="351"/>
        <end position="370"/>
    </location>
</feature>
<feature type="transmembrane region" description="Helical" evidence="8">
    <location>
        <begin position="376"/>
        <end position="393"/>
    </location>
</feature>
<evidence type="ECO:0000259" key="9">
    <source>
        <dbReference type="PROSITE" id="PS50850"/>
    </source>
</evidence>
<dbReference type="PANTHER" id="PTHR23502:SF132">
    <property type="entry name" value="POLYAMINE TRANSPORTER 2-RELATED"/>
    <property type="match status" value="1"/>
</dbReference>
<dbReference type="InterPro" id="IPR020846">
    <property type="entry name" value="MFS_dom"/>
</dbReference>
<dbReference type="RefSeq" id="WP_283206010.1">
    <property type="nucleotide sequence ID" value="NZ_BPQQ01000040.1"/>
</dbReference>
<evidence type="ECO:0000256" key="5">
    <source>
        <dbReference type="ARBA" id="ARBA00022692"/>
    </source>
</evidence>
<keyword evidence="8" id="KW-0997">Cell inner membrane</keyword>
<feature type="transmembrane region" description="Helical" evidence="8">
    <location>
        <begin position="83"/>
        <end position="102"/>
    </location>
</feature>
<dbReference type="PANTHER" id="PTHR23502">
    <property type="entry name" value="MAJOR FACILITATOR SUPERFAMILY"/>
    <property type="match status" value="1"/>
</dbReference>
<comment type="subcellular location">
    <subcellularLocation>
        <location evidence="8">Cell inner membrane</location>
        <topology evidence="8">Multi-pass membrane protein</topology>
    </subcellularLocation>
    <subcellularLocation>
        <location evidence="1">Cell membrane</location>
        <topology evidence="1">Multi-pass membrane protein</topology>
    </subcellularLocation>
</comment>
<reference evidence="10" key="1">
    <citation type="journal article" date="2021" name="Front. Microbiol.">
        <title>Comprehensive Comparative Genomics and Phenotyping of Methylobacterium Species.</title>
        <authorList>
            <person name="Alessa O."/>
            <person name="Ogura Y."/>
            <person name="Fujitani Y."/>
            <person name="Takami H."/>
            <person name="Hayashi T."/>
            <person name="Sahin N."/>
            <person name="Tani A."/>
        </authorList>
    </citation>
    <scope>NUCLEOTIDE SEQUENCE</scope>
    <source>
        <strain evidence="10">DSM 17168</strain>
    </source>
</reference>
<feature type="transmembrane region" description="Helical" evidence="8">
    <location>
        <begin position="141"/>
        <end position="163"/>
    </location>
</feature>
<keyword evidence="6 8" id="KW-1133">Transmembrane helix</keyword>
<feature type="transmembrane region" description="Helical" evidence="8">
    <location>
        <begin position="53"/>
        <end position="71"/>
    </location>
</feature>
<evidence type="ECO:0000256" key="6">
    <source>
        <dbReference type="ARBA" id="ARBA00022989"/>
    </source>
</evidence>
<dbReference type="InterPro" id="IPR036259">
    <property type="entry name" value="MFS_trans_sf"/>
</dbReference>
<evidence type="ECO:0000256" key="2">
    <source>
        <dbReference type="ARBA" id="ARBA00006236"/>
    </source>
</evidence>
<reference evidence="10" key="2">
    <citation type="submission" date="2021-08" db="EMBL/GenBank/DDBJ databases">
        <authorList>
            <person name="Tani A."/>
            <person name="Ola A."/>
            <person name="Ogura Y."/>
            <person name="Katsura K."/>
            <person name="Hayashi T."/>
        </authorList>
    </citation>
    <scope>NUCLEOTIDE SEQUENCE</scope>
    <source>
        <strain evidence="10">DSM 17168</strain>
    </source>
</reference>
<evidence type="ECO:0000313" key="10">
    <source>
        <dbReference type="EMBL" id="GJE01575.1"/>
    </source>
</evidence>
<feature type="domain" description="Major facilitator superfamily (MFS) profile" evidence="9">
    <location>
        <begin position="16"/>
        <end position="397"/>
    </location>
</feature>
<dbReference type="Proteomes" id="UP001055153">
    <property type="component" value="Unassembled WGS sequence"/>
</dbReference>
<evidence type="ECO:0000256" key="1">
    <source>
        <dbReference type="ARBA" id="ARBA00004651"/>
    </source>
</evidence>
<feature type="transmembrane region" description="Helical" evidence="8">
    <location>
        <begin position="256"/>
        <end position="274"/>
    </location>
</feature>
<comment type="similarity">
    <text evidence="2 8">Belongs to the major facilitator superfamily. Bcr/CmlA family.</text>
</comment>
<keyword evidence="3 8" id="KW-0813">Transport</keyword>
<dbReference type="Gene3D" id="1.20.1720.10">
    <property type="entry name" value="Multidrug resistance protein D"/>
    <property type="match status" value="1"/>
</dbReference>
<keyword evidence="5 8" id="KW-0812">Transmembrane</keyword>
<dbReference type="InterPro" id="IPR004812">
    <property type="entry name" value="Efflux_drug-R_Bcr/CmlA"/>
</dbReference>
<evidence type="ECO:0000256" key="3">
    <source>
        <dbReference type="ARBA" id="ARBA00022448"/>
    </source>
</evidence>
<keyword evidence="4" id="KW-1003">Cell membrane</keyword>
<sequence>MTTPSPLPSPPPPRPAPLWLLVAITMTGTVALHIFVPALAAAAVDLGTSPTEMQLTITLYLVGLAGGQLVYGPLSDRFGRRPVLLTGLGLYLLGLLLAIPAQRIDVLVAARILQSLGACGSLVIGRAMVRDVSTSTDAARKIAILTMAMTLTPALAPAIGGLLNDAFGWRAVFVALAGIVALLTGLVLVALPETNRHPTALPGLGAILAGYLRLLRHPVFRAYTVAGACAGTSLYAFLAVAPFLLVGRLGRSAQEVGFDCLLVVLGMVAGASLATRLARRVPIRRAARAGNLICLAGAALLLLVDRSGWLSVASLLAPLLLYAVGVGLLGPNAVAGLMNVDPHAAGSASSLYGFLQMAFGAVFTLVVASWHDASATPLAVTLLGAALLAALALRRAT</sequence>
<feature type="transmembrane region" description="Helical" evidence="8">
    <location>
        <begin position="169"/>
        <end position="191"/>
    </location>
</feature>
<dbReference type="InterPro" id="IPR011701">
    <property type="entry name" value="MFS"/>
</dbReference>
<evidence type="ECO:0000256" key="8">
    <source>
        <dbReference type="RuleBase" id="RU365088"/>
    </source>
</evidence>
<feature type="transmembrane region" description="Helical" evidence="8">
    <location>
        <begin position="108"/>
        <end position="129"/>
    </location>
</feature>
<dbReference type="EMBL" id="BPQQ01000040">
    <property type="protein sequence ID" value="GJE01575.1"/>
    <property type="molecule type" value="Genomic_DNA"/>
</dbReference>
<evidence type="ECO:0000256" key="7">
    <source>
        <dbReference type="ARBA" id="ARBA00023136"/>
    </source>
</evidence>
<proteinExistence type="inferred from homology"/>
<comment type="caution">
    <text evidence="10">The sequence shown here is derived from an EMBL/GenBank/DDBJ whole genome shotgun (WGS) entry which is preliminary data.</text>
</comment>
<feature type="transmembrane region" description="Helical" evidence="8">
    <location>
        <begin position="18"/>
        <end position="41"/>
    </location>
</feature>
<feature type="transmembrane region" description="Helical" evidence="8">
    <location>
        <begin position="286"/>
        <end position="304"/>
    </location>
</feature>
<name>A0ABQ4SEH5_9HYPH</name>
<dbReference type="SUPFAM" id="SSF103473">
    <property type="entry name" value="MFS general substrate transporter"/>
    <property type="match status" value="1"/>
</dbReference>
<dbReference type="NCBIfam" id="TIGR00710">
    <property type="entry name" value="efflux_Bcr_CflA"/>
    <property type="match status" value="1"/>
</dbReference>
<keyword evidence="7 8" id="KW-0472">Membrane</keyword>
<dbReference type="Pfam" id="PF07690">
    <property type="entry name" value="MFS_1"/>
    <property type="match status" value="1"/>
</dbReference>
<evidence type="ECO:0000313" key="11">
    <source>
        <dbReference type="Proteomes" id="UP001055153"/>
    </source>
</evidence>
<dbReference type="PROSITE" id="PS50850">
    <property type="entry name" value="MFS"/>
    <property type="match status" value="1"/>
</dbReference>
<organism evidence="10 11">
    <name type="scientific">Methylobacterium isbiliense</name>
    <dbReference type="NCBI Taxonomy" id="315478"/>
    <lineage>
        <taxon>Bacteria</taxon>
        <taxon>Pseudomonadati</taxon>
        <taxon>Pseudomonadota</taxon>
        <taxon>Alphaproteobacteria</taxon>
        <taxon>Hyphomicrobiales</taxon>
        <taxon>Methylobacteriaceae</taxon>
        <taxon>Methylobacterium</taxon>
    </lineage>
</organism>
<feature type="transmembrane region" description="Helical" evidence="8">
    <location>
        <begin position="310"/>
        <end position="330"/>
    </location>
</feature>
<dbReference type="CDD" id="cd17320">
    <property type="entry name" value="MFS_MdfA_MDR_like"/>
    <property type="match status" value="1"/>
</dbReference>
<protein>
    <recommendedName>
        <fullName evidence="8">Bcr/CflA family efflux transporter</fullName>
    </recommendedName>
</protein>
<feature type="transmembrane region" description="Helical" evidence="8">
    <location>
        <begin position="222"/>
        <end position="244"/>
    </location>
</feature>
<accession>A0ABQ4SEH5</accession>
<evidence type="ECO:0000256" key="4">
    <source>
        <dbReference type="ARBA" id="ARBA00022475"/>
    </source>
</evidence>
<keyword evidence="11" id="KW-1185">Reference proteome</keyword>